<feature type="domain" description="OTU" evidence="10">
    <location>
        <begin position="132"/>
        <end position="253"/>
    </location>
</feature>
<evidence type="ECO:0000259" key="10">
    <source>
        <dbReference type="PROSITE" id="PS50802"/>
    </source>
</evidence>
<evidence type="ECO:0000313" key="12">
    <source>
        <dbReference type="Proteomes" id="UP000005666"/>
    </source>
</evidence>
<dbReference type="KEGG" id="tpf:TPHA_0D00210"/>
<dbReference type="GO" id="GO:0016579">
    <property type="term" value="P:protein deubiquitination"/>
    <property type="evidence" value="ECO:0007669"/>
    <property type="project" value="EnsemblFungi"/>
</dbReference>
<dbReference type="Proteomes" id="UP000005666">
    <property type="component" value="Chromosome 4"/>
</dbReference>
<dbReference type="OrthoDB" id="65596at2759"/>
<dbReference type="InterPro" id="IPR038765">
    <property type="entry name" value="Papain-like_cys_pep_sf"/>
</dbReference>
<keyword evidence="6 9" id="KW-0378">Hydrolase</keyword>
<dbReference type="PANTHER" id="PTHR13312">
    <property type="entry name" value="HIV-INDUCED PROTEIN-7-LIKE PROTEASE"/>
    <property type="match status" value="1"/>
</dbReference>
<dbReference type="InterPro" id="IPR057766">
    <property type="entry name" value="Znf-C2H2_OTU1-like_C"/>
</dbReference>
<keyword evidence="4" id="KW-0863">Zinc-finger</keyword>
<dbReference type="HOGENOM" id="CLU_049327_0_0_1"/>
<organism evidence="11 12">
    <name type="scientific">Tetrapisispora phaffii (strain ATCC 24235 / CBS 4417 / NBRC 1672 / NRRL Y-8282 / UCD 70-5)</name>
    <name type="common">Yeast</name>
    <name type="synonym">Fabospora phaffii</name>
    <dbReference type="NCBI Taxonomy" id="1071381"/>
    <lineage>
        <taxon>Eukaryota</taxon>
        <taxon>Fungi</taxon>
        <taxon>Dikarya</taxon>
        <taxon>Ascomycota</taxon>
        <taxon>Saccharomycotina</taxon>
        <taxon>Saccharomycetes</taxon>
        <taxon>Saccharomycetales</taxon>
        <taxon>Saccharomycetaceae</taxon>
        <taxon>Tetrapisispora</taxon>
    </lineage>
</organism>
<evidence type="ECO:0000256" key="4">
    <source>
        <dbReference type="ARBA" id="ARBA00022771"/>
    </source>
</evidence>
<evidence type="ECO:0000256" key="5">
    <source>
        <dbReference type="ARBA" id="ARBA00022786"/>
    </source>
</evidence>
<keyword evidence="7 9" id="KW-0788">Thiol protease</keyword>
<keyword evidence="8" id="KW-0862">Zinc</keyword>
<protein>
    <recommendedName>
        <fullName evidence="9">Ubiquitin thioesterase OTU</fullName>
        <ecNumber evidence="9">3.4.19.12</ecNumber>
    </recommendedName>
</protein>
<evidence type="ECO:0000256" key="1">
    <source>
        <dbReference type="ARBA" id="ARBA00000707"/>
    </source>
</evidence>
<dbReference type="eggNOG" id="KOG3288">
    <property type="taxonomic scope" value="Eukaryota"/>
</dbReference>
<name>G8BS44_TETPH</name>
<dbReference type="GO" id="GO:0030968">
    <property type="term" value="P:endoplasmic reticulum unfolded protein response"/>
    <property type="evidence" value="ECO:0007669"/>
    <property type="project" value="TreeGrafter"/>
</dbReference>
<dbReference type="STRING" id="1071381.G8BS44"/>
<dbReference type="GO" id="GO:0005829">
    <property type="term" value="C:cytosol"/>
    <property type="evidence" value="ECO:0007669"/>
    <property type="project" value="TreeGrafter"/>
</dbReference>
<evidence type="ECO:0000256" key="7">
    <source>
        <dbReference type="ARBA" id="ARBA00022807"/>
    </source>
</evidence>
<dbReference type="InterPro" id="IPR048857">
    <property type="entry name" value="OTU1_Ubl"/>
</dbReference>
<keyword evidence="9" id="KW-0963">Cytoplasm</keyword>
<evidence type="ECO:0000256" key="6">
    <source>
        <dbReference type="ARBA" id="ARBA00022801"/>
    </source>
</evidence>
<dbReference type="PROSITE" id="PS50802">
    <property type="entry name" value="OTU"/>
    <property type="match status" value="1"/>
</dbReference>
<evidence type="ECO:0000256" key="8">
    <source>
        <dbReference type="ARBA" id="ARBA00022833"/>
    </source>
</evidence>
<keyword evidence="2" id="KW-0645">Protease</keyword>
<dbReference type="AlphaFoldDB" id="G8BS44"/>
<dbReference type="GO" id="GO:0006355">
    <property type="term" value="P:regulation of DNA-templated transcription"/>
    <property type="evidence" value="ECO:0007669"/>
    <property type="project" value="EnsemblFungi"/>
</dbReference>
<sequence length="327" mass="37011">MFIQQLLNKFKCHNIQSHLQKMRLKITGQNGFNEVLTLDNDSTLQDLVNKVAIESKIISIRYGYPPVKVELNQENLCQKLDNLNISSGEKISLVLESDGFKGTGSVVSETPAKILKETQIYVEIPGEGEKVLQTHVVPDDNSCLFHSISYCMYKEITLAQELRKIVSDEILKKPDFYNSAILEKSNKEYASWILKKDSWGGGIEISILSEKLEVAIYVVDIDGEDISKFNEDKYDKFIMIVFNGVHYDSVEIESNKKTVFDKNEELNSNIVLSGALSIAKQLKDNGYSFNTHKDRIKCNTCQRILVGERDVAKHAEATGHYDFGQAK</sequence>
<gene>
    <name evidence="11" type="primary">TPHA0D00210</name>
    <name evidence="11" type="ordered locus">TPHA_0D00210</name>
</gene>
<comment type="catalytic activity">
    <reaction evidence="1 9">
        <text>Thiol-dependent hydrolysis of ester, thioester, amide, peptide and isopeptide bonds formed by the C-terminal Gly of ubiquitin (a 76-residue protein attached to proteins as an intracellular targeting signal).</text>
        <dbReference type="EC" id="3.4.19.12"/>
    </reaction>
</comment>
<dbReference type="RefSeq" id="XP_003685099.1">
    <property type="nucleotide sequence ID" value="XM_003685051.1"/>
</dbReference>
<dbReference type="Pfam" id="PF02338">
    <property type="entry name" value="OTU"/>
    <property type="match status" value="1"/>
</dbReference>
<dbReference type="PANTHER" id="PTHR13312:SF0">
    <property type="entry name" value="UBIQUITIN THIOESTERASE OTU1"/>
    <property type="match status" value="1"/>
</dbReference>
<dbReference type="MEROPS" id="C85.006"/>
<dbReference type="Pfam" id="PF24560">
    <property type="entry name" value="zf-C2H2_OTU1_C"/>
    <property type="match status" value="1"/>
</dbReference>
<keyword evidence="5 9" id="KW-0833">Ubl conjugation pathway</keyword>
<dbReference type="Pfam" id="PF21403">
    <property type="entry name" value="OTU1_UBXL"/>
    <property type="match status" value="1"/>
</dbReference>
<accession>G8BS44</accession>
<dbReference type="GO" id="GO:0005634">
    <property type="term" value="C:nucleus"/>
    <property type="evidence" value="ECO:0007669"/>
    <property type="project" value="TreeGrafter"/>
</dbReference>
<reference evidence="11 12" key="1">
    <citation type="journal article" date="2011" name="Proc. Natl. Acad. Sci. U.S.A.">
        <title>Evolutionary erosion of yeast sex chromosomes by mating-type switching accidents.</title>
        <authorList>
            <person name="Gordon J.L."/>
            <person name="Armisen D."/>
            <person name="Proux-Wera E."/>
            <person name="Oheigeartaigh S.S."/>
            <person name="Byrne K.P."/>
            <person name="Wolfe K.H."/>
        </authorList>
    </citation>
    <scope>NUCLEOTIDE SEQUENCE [LARGE SCALE GENOMIC DNA]</scope>
    <source>
        <strain evidence="12">ATCC 24235 / CBS 4417 / NBRC 1672 / NRRL Y-8282 / UCD 70-5</strain>
    </source>
</reference>
<evidence type="ECO:0000256" key="3">
    <source>
        <dbReference type="ARBA" id="ARBA00022723"/>
    </source>
</evidence>
<dbReference type="GO" id="GO:0004843">
    <property type="term" value="F:cysteine-type deubiquitinase activity"/>
    <property type="evidence" value="ECO:0007669"/>
    <property type="project" value="UniProtKB-UniRule"/>
</dbReference>
<dbReference type="GO" id="GO:0036503">
    <property type="term" value="P:ERAD pathway"/>
    <property type="evidence" value="ECO:0007669"/>
    <property type="project" value="TreeGrafter"/>
</dbReference>
<dbReference type="OMA" id="TRCILVY"/>
<evidence type="ECO:0000256" key="2">
    <source>
        <dbReference type="ARBA" id="ARBA00022670"/>
    </source>
</evidence>
<dbReference type="CDD" id="cd22745">
    <property type="entry name" value="OTU_OTU1"/>
    <property type="match status" value="1"/>
</dbReference>
<dbReference type="EMBL" id="HE612859">
    <property type="protein sequence ID" value="CCE62665.1"/>
    <property type="molecule type" value="Genomic_DNA"/>
</dbReference>
<comment type="function">
    <text evidence="9">Hydrolase that can remove conjugated ubiquitin from proteins and may therefore play an important regulatory role at the level of protein turnover by preventing degradation.</text>
</comment>
<evidence type="ECO:0000313" key="11">
    <source>
        <dbReference type="EMBL" id="CCE62665.1"/>
    </source>
</evidence>
<dbReference type="EC" id="3.4.19.12" evidence="9"/>
<dbReference type="GeneID" id="11534235"/>
<evidence type="ECO:0000256" key="9">
    <source>
        <dbReference type="RuleBase" id="RU367104"/>
    </source>
</evidence>
<keyword evidence="12" id="KW-1185">Reference proteome</keyword>
<dbReference type="SUPFAM" id="SSF54001">
    <property type="entry name" value="Cysteine proteinases"/>
    <property type="match status" value="1"/>
</dbReference>
<dbReference type="Gene3D" id="3.10.20.90">
    <property type="entry name" value="Phosphatidylinositol 3-kinase Catalytic Subunit, Chain A, domain 1"/>
    <property type="match status" value="1"/>
</dbReference>
<comment type="subcellular location">
    <subcellularLocation>
        <location evidence="9">Cytoplasm</location>
    </subcellularLocation>
</comment>
<dbReference type="Gene3D" id="3.90.70.80">
    <property type="match status" value="1"/>
</dbReference>
<proteinExistence type="predicted"/>
<dbReference type="InterPro" id="IPR003323">
    <property type="entry name" value="OTU_dom"/>
</dbReference>
<keyword evidence="3" id="KW-0479">Metal-binding</keyword>